<protein>
    <recommendedName>
        <fullName evidence="2">RNA 2',3'-cyclic phosphodiesterase</fullName>
        <shortName evidence="2">RNA 2',3'-CPDase</shortName>
        <ecNumber evidence="2">3.1.4.58</ecNumber>
    </recommendedName>
</protein>
<evidence type="ECO:0000313" key="4">
    <source>
        <dbReference type="Proteomes" id="UP001595868"/>
    </source>
</evidence>
<dbReference type="InterPro" id="IPR004175">
    <property type="entry name" value="RNA_CPDase"/>
</dbReference>
<dbReference type="InterPro" id="IPR009097">
    <property type="entry name" value="Cyclic_Pdiesterase"/>
</dbReference>
<name>A0ABV8KNN1_9ACTN</name>
<evidence type="ECO:0000313" key="3">
    <source>
        <dbReference type="EMBL" id="MFC4107694.1"/>
    </source>
</evidence>
<accession>A0ABV8KNN1</accession>
<dbReference type="Proteomes" id="UP001595868">
    <property type="component" value="Unassembled WGS sequence"/>
</dbReference>
<dbReference type="Pfam" id="PF13563">
    <property type="entry name" value="2_5_RNA_ligase2"/>
    <property type="match status" value="1"/>
</dbReference>
<comment type="catalytic activity">
    <reaction evidence="2">
        <text>a 3'-end 2',3'-cyclophospho-ribonucleotide-RNA + H2O = a 3'-end 2'-phospho-ribonucleotide-RNA + H(+)</text>
        <dbReference type="Rhea" id="RHEA:11828"/>
        <dbReference type="Rhea" id="RHEA-COMP:10464"/>
        <dbReference type="Rhea" id="RHEA-COMP:17353"/>
        <dbReference type="ChEBI" id="CHEBI:15377"/>
        <dbReference type="ChEBI" id="CHEBI:15378"/>
        <dbReference type="ChEBI" id="CHEBI:83064"/>
        <dbReference type="ChEBI" id="CHEBI:173113"/>
        <dbReference type="EC" id="3.1.4.58"/>
    </reaction>
</comment>
<comment type="similarity">
    <text evidence="2">Belongs to the 2H phosphoesterase superfamily. ThpR family.</text>
</comment>
<evidence type="ECO:0000256" key="1">
    <source>
        <dbReference type="ARBA" id="ARBA00022801"/>
    </source>
</evidence>
<keyword evidence="4" id="KW-1185">Reference proteome</keyword>
<proteinExistence type="inferred from homology"/>
<sequence length="191" mass="20806">MRLFVAVYPPVGAIDHLARRLADLRVAVPGADVRLAVPDDMHVTLAFLGDVEDGRLPDVQMALDTAARTWRPADCGAEPARLRLGGEGTFVGARSTVLWCGVTGDAAALRRLADTVRRELAAAGLPCDPRPFRPHLTLARVRAEPAPGALAADRATLDRYAGPPWTLNRMALMSSHTDRRPRYRREADWGL</sequence>
<dbReference type="PANTHER" id="PTHR35561">
    <property type="entry name" value="RNA 2',3'-CYCLIC PHOSPHODIESTERASE"/>
    <property type="match status" value="1"/>
</dbReference>
<feature type="short sequence motif" description="HXTX 1" evidence="2">
    <location>
        <begin position="42"/>
        <end position="45"/>
    </location>
</feature>
<evidence type="ECO:0000256" key="2">
    <source>
        <dbReference type="HAMAP-Rule" id="MF_01940"/>
    </source>
</evidence>
<keyword evidence="1 2" id="KW-0378">Hydrolase</keyword>
<dbReference type="NCBIfam" id="TIGR02258">
    <property type="entry name" value="2_5_ligase"/>
    <property type="match status" value="1"/>
</dbReference>
<feature type="active site" description="Proton acceptor" evidence="2">
    <location>
        <position position="135"/>
    </location>
</feature>
<dbReference type="SUPFAM" id="SSF55144">
    <property type="entry name" value="LigT-like"/>
    <property type="match status" value="1"/>
</dbReference>
<dbReference type="PANTHER" id="PTHR35561:SF1">
    <property type="entry name" value="RNA 2',3'-CYCLIC PHOSPHODIESTERASE"/>
    <property type="match status" value="1"/>
</dbReference>
<dbReference type="Gene3D" id="3.90.1140.10">
    <property type="entry name" value="Cyclic phosphodiesterase"/>
    <property type="match status" value="1"/>
</dbReference>
<comment type="function">
    <text evidence="2">Hydrolyzes RNA 2',3'-cyclic phosphodiester to an RNA 2'-phosphomonoester.</text>
</comment>
<organism evidence="3 4">
    <name type="scientific">Micromonospora zhanjiangensis</name>
    <dbReference type="NCBI Taxonomy" id="1522057"/>
    <lineage>
        <taxon>Bacteria</taxon>
        <taxon>Bacillati</taxon>
        <taxon>Actinomycetota</taxon>
        <taxon>Actinomycetes</taxon>
        <taxon>Micromonosporales</taxon>
        <taxon>Micromonosporaceae</taxon>
        <taxon>Micromonospora</taxon>
    </lineage>
</organism>
<feature type="active site" description="Proton donor" evidence="2">
    <location>
        <position position="42"/>
    </location>
</feature>
<reference evidence="4" key="1">
    <citation type="journal article" date="2019" name="Int. J. Syst. Evol. Microbiol.">
        <title>The Global Catalogue of Microorganisms (GCM) 10K type strain sequencing project: providing services to taxonomists for standard genome sequencing and annotation.</title>
        <authorList>
            <consortium name="The Broad Institute Genomics Platform"/>
            <consortium name="The Broad Institute Genome Sequencing Center for Infectious Disease"/>
            <person name="Wu L."/>
            <person name="Ma J."/>
        </authorList>
    </citation>
    <scope>NUCLEOTIDE SEQUENCE [LARGE SCALE GENOMIC DNA]</scope>
    <source>
        <strain evidence="4">2902at01</strain>
    </source>
</reference>
<dbReference type="EMBL" id="JBHSBN010000011">
    <property type="protein sequence ID" value="MFC4107694.1"/>
    <property type="molecule type" value="Genomic_DNA"/>
</dbReference>
<gene>
    <name evidence="3" type="primary">thpR</name>
    <name evidence="3" type="ORF">ACFOX0_17400</name>
</gene>
<dbReference type="RefSeq" id="WP_377546950.1">
    <property type="nucleotide sequence ID" value="NZ_JBHSBN010000011.1"/>
</dbReference>
<dbReference type="HAMAP" id="MF_01940">
    <property type="entry name" value="RNA_CPDase"/>
    <property type="match status" value="1"/>
</dbReference>
<feature type="short sequence motif" description="HXTX 2" evidence="2">
    <location>
        <begin position="135"/>
        <end position="138"/>
    </location>
</feature>
<dbReference type="EC" id="3.1.4.58" evidence="2"/>
<comment type="caution">
    <text evidence="3">The sequence shown here is derived from an EMBL/GenBank/DDBJ whole genome shotgun (WGS) entry which is preliminary data.</text>
</comment>